<dbReference type="Pfam" id="PF14011">
    <property type="entry name" value="ESX-1_EspG"/>
    <property type="match status" value="1"/>
</dbReference>
<comment type="caution">
    <text evidence="5">The sequence shown here is derived from an EMBL/GenBank/DDBJ whole genome shotgun (WGS) entry which is preliminary data.</text>
</comment>
<accession>A0A838ABT3</accession>
<protein>
    <submittedName>
        <fullName evidence="5">ESX secretion-associated protein EspG</fullName>
    </submittedName>
</protein>
<dbReference type="Proteomes" id="UP000582974">
    <property type="component" value="Unassembled WGS sequence"/>
</dbReference>
<evidence type="ECO:0000256" key="1">
    <source>
        <dbReference type="ARBA" id="ARBA00004496"/>
    </source>
</evidence>
<dbReference type="AlphaFoldDB" id="A0A838ABT3"/>
<dbReference type="RefSeq" id="WP_180893505.1">
    <property type="nucleotide sequence ID" value="NZ_JACCKD010000004.1"/>
</dbReference>
<evidence type="ECO:0000256" key="4">
    <source>
        <dbReference type="ARBA" id="ARBA00023186"/>
    </source>
</evidence>
<keyword evidence="4" id="KW-0143">Chaperone</keyword>
<evidence type="ECO:0000313" key="6">
    <source>
        <dbReference type="Proteomes" id="UP000582974"/>
    </source>
</evidence>
<proteinExistence type="inferred from homology"/>
<organism evidence="5 6">
    <name type="scientific">Haloechinothrix aidingensis</name>
    <dbReference type="NCBI Taxonomy" id="2752311"/>
    <lineage>
        <taxon>Bacteria</taxon>
        <taxon>Bacillati</taxon>
        <taxon>Actinomycetota</taxon>
        <taxon>Actinomycetes</taxon>
        <taxon>Pseudonocardiales</taxon>
        <taxon>Pseudonocardiaceae</taxon>
        <taxon>Haloechinothrix</taxon>
    </lineage>
</organism>
<comment type="similarity">
    <text evidence="2">Belongs to the EspG family.</text>
</comment>
<evidence type="ECO:0000256" key="3">
    <source>
        <dbReference type="ARBA" id="ARBA00022490"/>
    </source>
</evidence>
<name>A0A838ABT3_9PSEU</name>
<gene>
    <name evidence="5" type="ORF">H0B56_14245</name>
</gene>
<keyword evidence="6" id="KW-1185">Reference proteome</keyword>
<dbReference type="EMBL" id="JACCKD010000004">
    <property type="protein sequence ID" value="MBA0126709.1"/>
    <property type="molecule type" value="Genomic_DNA"/>
</dbReference>
<reference evidence="5 6" key="1">
    <citation type="submission" date="2020-07" db="EMBL/GenBank/DDBJ databases">
        <title>Genome of Haloechinothrix sp.</title>
        <authorList>
            <person name="Tang S.-K."/>
            <person name="Yang L."/>
            <person name="Zhu W.-Y."/>
        </authorList>
    </citation>
    <scope>NUCLEOTIDE SEQUENCE [LARGE SCALE GENOMIC DNA]</scope>
    <source>
        <strain evidence="5 6">YIM 98757</strain>
    </source>
</reference>
<keyword evidence="3" id="KW-0963">Cytoplasm</keyword>
<dbReference type="InterPro" id="IPR025734">
    <property type="entry name" value="EspG"/>
</dbReference>
<evidence type="ECO:0000256" key="2">
    <source>
        <dbReference type="ARBA" id="ARBA00006411"/>
    </source>
</evidence>
<comment type="subcellular location">
    <subcellularLocation>
        <location evidence="1">Cytoplasm</location>
    </subcellularLocation>
</comment>
<sequence>MISRPVTISLETYSTLLDKENLGEAHTTLLGGAMWYPPEAARERDVRVLGELREQGLVDGTRVSEAFYDTLVTMQRPTVEYYTIASIDEQTVTIRAAAHGRDTVLVTSRGQDIEIEPIPVEQMGARVAAALPATPAARVHSMSCDPADLTAAQKDQAFGSDASSRDAKRMKRVLEQERTHAGQLYSAVRDGYGSRNVTTTPVPCWFDTVESGRVLLSQTTGGWVTLLGADVMTIANKFGELETTLRHG</sequence>
<evidence type="ECO:0000313" key="5">
    <source>
        <dbReference type="EMBL" id="MBA0126709.1"/>
    </source>
</evidence>